<name>A0A4Y2BWS5_ARAVE</name>
<accession>A0A4Y2BWS5</accession>
<evidence type="ECO:0000313" key="2">
    <source>
        <dbReference type="Proteomes" id="UP000499080"/>
    </source>
</evidence>
<dbReference type="EMBL" id="BGPR01000118">
    <property type="protein sequence ID" value="GBL96209.1"/>
    <property type="molecule type" value="Genomic_DNA"/>
</dbReference>
<dbReference type="Proteomes" id="UP000499080">
    <property type="component" value="Unassembled WGS sequence"/>
</dbReference>
<keyword evidence="2" id="KW-1185">Reference proteome</keyword>
<gene>
    <name evidence="1" type="ORF">AVEN_118752_1</name>
</gene>
<protein>
    <submittedName>
        <fullName evidence="1">Uncharacterized protein</fullName>
    </submittedName>
</protein>
<comment type="caution">
    <text evidence="1">The sequence shown here is derived from an EMBL/GenBank/DDBJ whole genome shotgun (WGS) entry which is preliminary data.</text>
</comment>
<sequence>MNIHRGALGSCWERGGLSVLEVACPSARDSNLKCSGSPGPFGSMSDVGFCTTVTVIDNEECRFTLGVRSEECSCCLSAPAVKWNECFYLFGKDPKDNQNTDC</sequence>
<reference evidence="1 2" key="1">
    <citation type="journal article" date="2019" name="Sci. Rep.">
        <title>Orb-weaving spider Araneus ventricosus genome elucidates the spidroin gene catalogue.</title>
        <authorList>
            <person name="Kono N."/>
            <person name="Nakamura H."/>
            <person name="Ohtoshi R."/>
            <person name="Moran D.A.P."/>
            <person name="Shinohara A."/>
            <person name="Yoshida Y."/>
            <person name="Fujiwara M."/>
            <person name="Mori M."/>
            <person name="Tomita M."/>
            <person name="Arakawa K."/>
        </authorList>
    </citation>
    <scope>NUCLEOTIDE SEQUENCE [LARGE SCALE GENOMIC DNA]</scope>
</reference>
<evidence type="ECO:0000313" key="1">
    <source>
        <dbReference type="EMBL" id="GBL96209.1"/>
    </source>
</evidence>
<dbReference type="OrthoDB" id="10382005at2759"/>
<dbReference type="AlphaFoldDB" id="A0A4Y2BWS5"/>
<proteinExistence type="predicted"/>
<organism evidence="1 2">
    <name type="scientific">Araneus ventricosus</name>
    <name type="common">Orbweaver spider</name>
    <name type="synonym">Epeira ventricosa</name>
    <dbReference type="NCBI Taxonomy" id="182803"/>
    <lineage>
        <taxon>Eukaryota</taxon>
        <taxon>Metazoa</taxon>
        <taxon>Ecdysozoa</taxon>
        <taxon>Arthropoda</taxon>
        <taxon>Chelicerata</taxon>
        <taxon>Arachnida</taxon>
        <taxon>Araneae</taxon>
        <taxon>Araneomorphae</taxon>
        <taxon>Entelegynae</taxon>
        <taxon>Araneoidea</taxon>
        <taxon>Araneidae</taxon>
        <taxon>Araneus</taxon>
    </lineage>
</organism>